<reference evidence="2" key="1">
    <citation type="submission" date="2016-10" db="EMBL/GenBank/DDBJ databases">
        <authorList>
            <person name="Varghese N."/>
            <person name="Submissions S."/>
        </authorList>
    </citation>
    <scope>NUCLEOTIDE SEQUENCE [LARGE SCALE GENOMIC DNA]</scope>
    <source>
        <strain evidence="2">DSM 3384</strain>
    </source>
</reference>
<evidence type="ECO:0000313" key="1">
    <source>
        <dbReference type="EMBL" id="SDU26218.1"/>
    </source>
</evidence>
<dbReference type="Pfam" id="PF13528">
    <property type="entry name" value="Glyco_trans_1_3"/>
    <property type="match status" value="1"/>
</dbReference>
<dbReference type="RefSeq" id="WP_092233927.1">
    <property type="nucleotide sequence ID" value="NZ_FNLL01000006.1"/>
</dbReference>
<name>A0A1H2H3T9_9BACT</name>
<protein>
    <recommendedName>
        <fullName evidence="3">Glycosyltransferase</fullName>
    </recommendedName>
</protein>
<dbReference type="EMBL" id="FNLL01000006">
    <property type="protein sequence ID" value="SDU26218.1"/>
    <property type="molecule type" value="Genomic_DNA"/>
</dbReference>
<gene>
    <name evidence="1" type="ORF">SAMN04487931_10619</name>
</gene>
<dbReference type="Proteomes" id="UP000199608">
    <property type="component" value="Unassembled WGS sequence"/>
</dbReference>
<evidence type="ECO:0008006" key="3">
    <source>
        <dbReference type="Google" id="ProtNLM"/>
    </source>
</evidence>
<dbReference type="AlphaFoldDB" id="A0A1H2H3T9"/>
<dbReference type="NCBIfam" id="TIGR00661">
    <property type="entry name" value="MJ1255"/>
    <property type="match status" value="1"/>
</dbReference>
<proteinExistence type="predicted"/>
<dbReference type="SUPFAM" id="SSF53756">
    <property type="entry name" value="UDP-Glycosyltransferase/glycogen phosphorylase"/>
    <property type="match status" value="1"/>
</dbReference>
<dbReference type="InterPro" id="IPR005262">
    <property type="entry name" value="MJ1255-like"/>
</dbReference>
<dbReference type="Gene3D" id="3.40.50.2000">
    <property type="entry name" value="Glycogen Phosphorylase B"/>
    <property type="match status" value="1"/>
</dbReference>
<sequence length="340" mass="38267">MRILYGIQGTGNGHMTRATQIIDELQKKSVIVDVIFSGCGKDKFYDPSIISPVGFYKGFTFSIKKGGIQIFHTAKNLSVGQFARDVLSFDASGYDLVITDFEPVASMIAKKNKIPSIGIAHQYAFLHDVPMDRSNFIAHMIIKHFAPADYTIGMHWHHFNQPIVPPVIPTCFKASNVTDEKLILVYLPFEDKDHVRAFLKPFSRFTFAVYGGTRKMSEIKEDNVIWHPFSKTTFYDDLAACSGVICNAGFELPAEAIFLGKKILVKPLKGQFEQVSNAMALEILNSGMVMNSLDKNKLNLWLSQSSKIKREYPNVAGRISQWVLNGNWSDTKQLISKTWN</sequence>
<evidence type="ECO:0000313" key="2">
    <source>
        <dbReference type="Proteomes" id="UP000199608"/>
    </source>
</evidence>
<organism evidence="1 2">
    <name type="scientific">Desulfobacula phenolica</name>
    <dbReference type="NCBI Taxonomy" id="90732"/>
    <lineage>
        <taxon>Bacteria</taxon>
        <taxon>Pseudomonadati</taxon>
        <taxon>Thermodesulfobacteriota</taxon>
        <taxon>Desulfobacteria</taxon>
        <taxon>Desulfobacterales</taxon>
        <taxon>Desulfobacteraceae</taxon>
        <taxon>Desulfobacula</taxon>
    </lineage>
</organism>
<accession>A0A1H2H3T9</accession>
<keyword evidence="2" id="KW-1185">Reference proteome</keyword>